<dbReference type="GO" id="GO:0043021">
    <property type="term" value="F:ribonucleoprotein complex binding"/>
    <property type="evidence" value="ECO:0007669"/>
    <property type="project" value="TreeGrafter"/>
</dbReference>
<dbReference type="GO" id="GO:0070545">
    <property type="term" value="C:PeBoW complex"/>
    <property type="evidence" value="ECO:0007669"/>
    <property type="project" value="TreeGrafter"/>
</dbReference>
<dbReference type="GO" id="GO:0030687">
    <property type="term" value="C:preribosome, large subunit precursor"/>
    <property type="evidence" value="ECO:0007669"/>
    <property type="project" value="TreeGrafter"/>
</dbReference>
<dbReference type="SMART" id="SM01035">
    <property type="entry name" value="BOP1NT"/>
    <property type="match status" value="1"/>
</dbReference>
<keyword evidence="3" id="KW-0698">rRNA processing</keyword>
<proteinExistence type="predicted"/>
<evidence type="ECO:0000256" key="3">
    <source>
        <dbReference type="ARBA" id="ARBA00022552"/>
    </source>
</evidence>
<dbReference type="Proteomes" id="UP000636800">
    <property type="component" value="Chromosome 6"/>
</dbReference>
<feature type="region of interest" description="Disordered" evidence="8">
    <location>
        <begin position="16"/>
        <end position="44"/>
    </location>
</feature>
<dbReference type="Pfam" id="PF08145">
    <property type="entry name" value="BOP1NT"/>
    <property type="match status" value="1"/>
</dbReference>
<feature type="region of interest" description="Disordered" evidence="8">
    <location>
        <begin position="75"/>
        <end position="94"/>
    </location>
</feature>
<accession>A0A835R0U0</accession>
<comment type="subcellular location">
    <subcellularLocation>
        <location evidence="1">Nucleus</location>
        <location evidence="1">Nucleolus</location>
    </subcellularLocation>
</comment>
<dbReference type="InterPro" id="IPR015943">
    <property type="entry name" value="WD40/YVTN_repeat-like_dom_sf"/>
</dbReference>
<keyword evidence="5" id="KW-0677">Repeat</keyword>
<dbReference type="PROSITE" id="PS50082">
    <property type="entry name" value="WD_REPEATS_2"/>
    <property type="match status" value="1"/>
</dbReference>
<evidence type="ECO:0000256" key="7">
    <source>
        <dbReference type="PROSITE-ProRule" id="PRU00221"/>
    </source>
</evidence>
<protein>
    <recommendedName>
        <fullName evidence="9">BOP1 N-terminal domain-containing protein</fullName>
    </recommendedName>
</protein>
<evidence type="ECO:0000256" key="8">
    <source>
        <dbReference type="SAM" id="MobiDB-lite"/>
    </source>
</evidence>
<reference evidence="10 11" key="1">
    <citation type="journal article" date="2020" name="Nat. Food">
        <title>A phased Vanilla planifolia genome enables genetic improvement of flavour and production.</title>
        <authorList>
            <person name="Hasing T."/>
            <person name="Tang H."/>
            <person name="Brym M."/>
            <person name="Khazi F."/>
            <person name="Huang T."/>
            <person name="Chambers A.H."/>
        </authorList>
    </citation>
    <scope>NUCLEOTIDE SEQUENCE [LARGE SCALE GENOMIC DNA]</scope>
    <source>
        <tissue evidence="10">Leaf</tissue>
    </source>
</reference>
<dbReference type="Pfam" id="PF00400">
    <property type="entry name" value="WD40"/>
    <property type="match status" value="1"/>
</dbReference>
<evidence type="ECO:0000256" key="6">
    <source>
        <dbReference type="ARBA" id="ARBA00023242"/>
    </source>
</evidence>
<dbReference type="InterPro" id="IPR001680">
    <property type="entry name" value="WD40_rpt"/>
</dbReference>
<sequence length="453" mass="51656">MAKFRVGDKKVKVIISKTNKEKDNANHEVVPESDAEPVSPIHDEEHFDSSAVTQALDSDALSGLTQDDMEVAEDLQHSVNESDSSEDEVAPRNTIGDVPLDWRKIYDEYNDEEIELTKKEIKLIQRLVKGKTPHAEVDPYAVVQYIRAIRKGWIKFDKPKEEPRYYLLWGDDSTSAENKRQQLNYIPAPKPKFAGHEESYNPSVEYIPTQEEINSYQLMYEEDRPKFIPRRFESLRSVPAYENALKDGFERCLDLYLCPRTRKKRISIDPESLKPKLPSRKDLRPYPSKCYVEYIGHSGPVKSISVEGSGQWLASGSKDGTVRLWEIETGRCLKVWEIGEPIEHVAWNPSPQLPILAVSAGHDVLLLDTRLGNAEAQQRISELLHVEESTSANDADLVGWILEDVHSGIRLRHSKAVATVDWHRKGDYFTTVMPKDILEKSCYSSLVINLCLE</sequence>
<feature type="repeat" description="WD" evidence="7">
    <location>
        <begin position="294"/>
        <end position="335"/>
    </location>
</feature>
<keyword evidence="11" id="KW-1185">Reference proteome</keyword>
<dbReference type="InterPro" id="IPR028598">
    <property type="entry name" value="BOP1/Erb1"/>
</dbReference>
<dbReference type="AlphaFoldDB" id="A0A835R0U0"/>
<name>A0A835R0U0_VANPL</name>
<evidence type="ECO:0000313" key="10">
    <source>
        <dbReference type="EMBL" id="KAG0477342.1"/>
    </source>
</evidence>
<evidence type="ECO:0000313" key="11">
    <source>
        <dbReference type="Proteomes" id="UP000636800"/>
    </source>
</evidence>
<dbReference type="PANTHER" id="PTHR17605">
    <property type="entry name" value="RIBOSOME BIOGENESIS PROTEIN BOP1 BLOCK OF PROLIFERATION 1 PROTEIN"/>
    <property type="match status" value="1"/>
</dbReference>
<comment type="caution">
    <text evidence="10">The sequence shown here is derived from an EMBL/GenBank/DDBJ whole genome shotgun (WGS) entry which is preliminary data.</text>
</comment>
<dbReference type="PROSITE" id="PS50294">
    <property type="entry name" value="WD_REPEATS_REGION"/>
    <property type="match status" value="1"/>
</dbReference>
<keyword evidence="6" id="KW-0539">Nucleus</keyword>
<dbReference type="InterPro" id="IPR019775">
    <property type="entry name" value="WD40_repeat_CS"/>
</dbReference>
<dbReference type="InterPro" id="IPR012953">
    <property type="entry name" value="BOP1_N_dom"/>
</dbReference>
<dbReference type="InterPro" id="IPR036322">
    <property type="entry name" value="WD40_repeat_dom_sf"/>
</dbReference>
<dbReference type="PROSITE" id="PS00678">
    <property type="entry name" value="WD_REPEATS_1"/>
    <property type="match status" value="1"/>
</dbReference>
<dbReference type="SMART" id="SM00320">
    <property type="entry name" value="WD40"/>
    <property type="match status" value="2"/>
</dbReference>
<gene>
    <name evidence="10" type="ORF">HPP92_014183</name>
</gene>
<dbReference type="SUPFAM" id="SSF50978">
    <property type="entry name" value="WD40 repeat-like"/>
    <property type="match status" value="1"/>
</dbReference>
<dbReference type="PANTHER" id="PTHR17605:SF0">
    <property type="entry name" value="RIBOSOME BIOGENESIS PROTEIN BOP1"/>
    <property type="match status" value="1"/>
</dbReference>
<evidence type="ECO:0000256" key="5">
    <source>
        <dbReference type="ARBA" id="ARBA00022737"/>
    </source>
</evidence>
<evidence type="ECO:0000256" key="2">
    <source>
        <dbReference type="ARBA" id="ARBA00022517"/>
    </source>
</evidence>
<feature type="compositionally biased region" description="Basic and acidic residues" evidence="8">
    <location>
        <begin position="18"/>
        <end position="30"/>
    </location>
</feature>
<keyword evidence="2" id="KW-0690">Ribosome biogenesis</keyword>
<dbReference type="Gene3D" id="2.130.10.10">
    <property type="entry name" value="YVTN repeat-like/Quinoprotein amine dehydrogenase"/>
    <property type="match status" value="1"/>
</dbReference>
<dbReference type="EMBL" id="JADCNL010000006">
    <property type="protein sequence ID" value="KAG0477342.1"/>
    <property type="molecule type" value="Genomic_DNA"/>
</dbReference>
<feature type="domain" description="BOP1 N-terminal" evidence="9">
    <location>
        <begin position="90"/>
        <end position="287"/>
    </location>
</feature>
<dbReference type="OrthoDB" id="9984778at2759"/>
<keyword evidence="4 7" id="KW-0853">WD repeat</keyword>
<organism evidence="10 11">
    <name type="scientific">Vanilla planifolia</name>
    <name type="common">Vanilla</name>
    <dbReference type="NCBI Taxonomy" id="51239"/>
    <lineage>
        <taxon>Eukaryota</taxon>
        <taxon>Viridiplantae</taxon>
        <taxon>Streptophyta</taxon>
        <taxon>Embryophyta</taxon>
        <taxon>Tracheophyta</taxon>
        <taxon>Spermatophyta</taxon>
        <taxon>Magnoliopsida</taxon>
        <taxon>Liliopsida</taxon>
        <taxon>Asparagales</taxon>
        <taxon>Orchidaceae</taxon>
        <taxon>Vanilloideae</taxon>
        <taxon>Vanilleae</taxon>
        <taxon>Vanilla</taxon>
    </lineage>
</organism>
<dbReference type="GO" id="GO:0000463">
    <property type="term" value="P:maturation of LSU-rRNA from tricistronic rRNA transcript (SSU-rRNA, 5.8S rRNA, LSU-rRNA)"/>
    <property type="evidence" value="ECO:0007669"/>
    <property type="project" value="TreeGrafter"/>
</dbReference>
<evidence type="ECO:0000256" key="1">
    <source>
        <dbReference type="ARBA" id="ARBA00004604"/>
    </source>
</evidence>
<evidence type="ECO:0000256" key="4">
    <source>
        <dbReference type="ARBA" id="ARBA00022574"/>
    </source>
</evidence>
<evidence type="ECO:0000259" key="9">
    <source>
        <dbReference type="SMART" id="SM01035"/>
    </source>
</evidence>